<accession>A0ABQ1KCI7</accession>
<proteinExistence type="predicted"/>
<dbReference type="InterPro" id="IPR003737">
    <property type="entry name" value="GlcNAc_PI_deacetylase-related"/>
</dbReference>
<protein>
    <submittedName>
        <fullName evidence="1">PIG-L domain-containing protein</fullName>
    </submittedName>
</protein>
<dbReference type="Proteomes" id="UP000645462">
    <property type="component" value="Unassembled WGS sequence"/>
</dbReference>
<comment type="caution">
    <text evidence="1">The sequence shown here is derived from an EMBL/GenBank/DDBJ whole genome shotgun (WGS) entry which is preliminary data.</text>
</comment>
<keyword evidence="2" id="KW-1185">Reference proteome</keyword>
<organism evidence="1 2">
    <name type="scientific">Marivita lacus</name>
    <dbReference type="NCBI Taxonomy" id="1323742"/>
    <lineage>
        <taxon>Bacteria</taxon>
        <taxon>Pseudomonadati</taxon>
        <taxon>Pseudomonadota</taxon>
        <taxon>Alphaproteobacteria</taxon>
        <taxon>Rhodobacterales</taxon>
        <taxon>Roseobacteraceae</taxon>
        <taxon>Marivita</taxon>
    </lineage>
</organism>
<evidence type="ECO:0000313" key="1">
    <source>
        <dbReference type="EMBL" id="GGB91828.1"/>
    </source>
</evidence>
<dbReference type="Pfam" id="PF02585">
    <property type="entry name" value="PIG-L"/>
    <property type="match status" value="1"/>
</dbReference>
<dbReference type="EMBL" id="BMFC01000001">
    <property type="protein sequence ID" value="GGB91828.1"/>
    <property type="molecule type" value="Genomic_DNA"/>
</dbReference>
<dbReference type="RefSeq" id="WP_188480418.1">
    <property type="nucleotide sequence ID" value="NZ_BMFC01000001.1"/>
</dbReference>
<dbReference type="InterPro" id="IPR029062">
    <property type="entry name" value="Class_I_gatase-like"/>
</dbReference>
<dbReference type="InterPro" id="IPR024078">
    <property type="entry name" value="LmbE-like_dom_sf"/>
</dbReference>
<evidence type="ECO:0000313" key="2">
    <source>
        <dbReference type="Proteomes" id="UP000645462"/>
    </source>
</evidence>
<name>A0ABQ1KCI7_9RHOB</name>
<gene>
    <name evidence="1" type="ORF">GCM10011363_05510</name>
</gene>
<sequence>MPTQDQTRLQETRMRPRVLDLWWALRPLQSVVRLMNTGAHPDDETTALLAAIGLRDGINLSYACSTRGEGGQNDIGTESGPALGALRTREMERACDLLNMRLYWHGTSPDDPIRDFRFSKSGEETMGIWGHDHLLHRFVEIVRTDRPDIILPTFLDVPGQHGHHRAMTQAAHEVMTAAADPDFPSNLPPWQVSKMYLPAWSGAGQAYDDDLPPPEATLTIDGAGKDPMSGWRYARIGQMSRACHRTQGMGRWVPAGPGRDWPLHLAVSHVDGPDDALGAGLPQTLADLAGQAPEIADLLLAAHGHITETISAFPHVTHMAVTAQNALKQVQLAEADAPAHMAHRLAAKHRQLAHVLRLALGVEARARTGQTWLRPGDTTDVTVEFDPGAAEACSHSLALPYGWSEEDGRITITANANQTDPYRPEYDPADPPLPRIEIKLGTATVAVPFETPPVILPDRAALIAPDAALINLKTPKRSVLVGIADVSPAGRRVSFDLPEGWSTQQAAGGVEIVLPDDPEPGLHSLPLFVGDDPAMTEQRIAHDHVDPTVHARPAALTVRVLDVALPEAKVGYIGSGHDAVAEWLNALGVDVTVLSDDQITSDDALAGFDTIVIGIFALRFRDGLVSEMPRLRDWVEAGGTLLTLYHRPWDNWDPETVPPRRLEIGQPSLRWRVTDAEAEVTHLTDHPVLSEPNRITDADWQGWVKERGLYFAKSWDDAYTPLLSMSDPGEEPLKGGLLTAEIGNGRHTHCSLVLHTQIARLVPGAYRLMANLIAPRR</sequence>
<dbReference type="SUPFAM" id="SSF52317">
    <property type="entry name" value="Class I glutamine amidotransferase-like"/>
    <property type="match status" value="1"/>
</dbReference>
<reference evidence="2" key="1">
    <citation type="journal article" date="2019" name="Int. J. Syst. Evol. Microbiol.">
        <title>The Global Catalogue of Microorganisms (GCM) 10K type strain sequencing project: providing services to taxonomists for standard genome sequencing and annotation.</title>
        <authorList>
            <consortium name="The Broad Institute Genomics Platform"/>
            <consortium name="The Broad Institute Genome Sequencing Center for Infectious Disease"/>
            <person name="Wu L."/>
            <person name="Ma J."/>
        </authorList>
    </citation>
    <scope>NUCLEOTIDE SEQUENCE [LARGE SCALE GENOMIC DNA]</scope>
    <source>
        <strain evidence="2">CGMCC 1.12478</strain>
    </source>
</reference>
<dbReference type="SUPFAM" id="SSF102588">
    <property type="entry name" value="LmbE-like"/>
    <property type="match status" value="1"/>
</dbReference>
<dbReference type="Gene3D" id="3.40.50.10320">
    <property type="entry name" value="LmbE-like"/>
    <property type="match status" value="1"/>
</dbReference>